<feature type="transmembrane region" description="Helical" evidence="2">
    <location>
        <begin position="66"/>
        <end position="85"/>
    </location>
</feature>
<evidence type="ECO:0008006" key="5">
    <source>
        <dbReference type="Google" id="ProtNLM"/>
    </source>
</evidence>
<feature type="transmembrane region" description="Helical" evidence="2">
    <location>
        <begin position="145"/>
        <end position="166"/>
    </location>
</feature>
<keyword evidence="4" id="KW-1185">Reference proteome</keyword>
<evidence type="ECO:0000313" key="3">
    <source>
        <dbReference type="EMBL" id="GGK00457.1"/>
    </source>
</evidence>
<gene>
    <name evidence="3" type="ORF">GCM10010123_32960</name>
</gene>
<keyword evidence="2" id="KW-1133">Transmembrane helix</keyword>
<sequence length="260" mass="25020">MIENFHAGGSGAGAVGGGGRVVRTAAALAAALVAAGMLAMTTADLRAGVPAFVSESGTPAAPAADLYRAGVLATALGVAALGLALHRWGRGAAGNANPAGRPAASLGAAALLLLAAPAAATSALVHCSPGCPLPPYQRATPADLVHAAASIAALGLLALAMVLLAALAPDRTLRRRCVGAAVLAVPVLLVAASCLAFVGRSTFTGLAERAGLAAVAAWLLIVAVRLVGHPDVKRSGPRPGAGGGRGVGSSGTAAGTRKLV</sequence>
<protein>
    <recommendedName>
        <fullName evidence="5">DUF998 domain-containing protein</fullName>
    </recommendedName>
</protein>
<reference evidence="3" key="2">
    <citation type="submission" date="2020-09" db="EMBL/GenBank/DDBJ databases">
        <authorList>
            <person name="Sun Q."/>
            <person name="Ohkuma M."/>
        </authorList>
    </citation>
    <scope>NUCLEOTIDE SEQUENCE</scope>
    <source>
        <strain evidence="3">JCM 3090</strain>
    </source>
</reference>
<feature type="transmembrane region" description="Helical" evidence="2">
    <location>
        <begin position="178"/>
        <end position="198"/>
    </location>
</feature>
<dbReference type="EMBL" id="BMQB01000007">
    <property type="protein sequence ID" value="GGK00457.1"/>
    <property type="molecule type" value="Genomic_DNA"/>
</dbReference>
<reference evidence="3" key="1">
    <citation type="journal article" date="2014" name="Int. J. Syst. Evol. Microbiol.">
        <title>Complete genome sequence of Corynebacterium casei LMG S-19264T (=DSM 44701T), isolated from a smear-ripened cheese.</title>
        <authorList>
            <consortium name="US DOE Joint Genome Institute (JGI-PGF)"/>
            <person name="Walter F."/>
            <person name="Albersmeier A."/>
            <person name="Kalinowski J."/>
            <person name="Ruckert C."/>
        </authorList>
    </citation>
    <scope>NUCLEOTIDE SEQUENCE</scope>
    <source>
        <strain evidence="3">JCM 3090</strain>
    </source>
</reference>
<dbReference type="AlphaFoldDB" id="A0A8J3FCI3"/>
<feature type="transmembrane region" description="Helical" evidence="2">
    <location>
        <begin position="106"/>
        <end position="125"/>
    </location>
</feature>
<organism evidence="3 4">
    <name type="scientific">Pilimelia anulata</name>
    <dbReference type="NCBI Taxonomy" id="53371"/>
    <lineage>
        <taxon>Bacteria</taxon>
        <taxon>Bacillati</taxon>
        <taxon>Actinomycetota</taxon>
        <taxon>Actinomycetes</taxon>
        <taxon>Micromonosporales</taxon>
        <taxon>Micromonosporaceae</taxon>
        <taxon>Pilimelia</taxon>
    </lineage>
</organism>
<accession>A0A8J3FCI3</accession>
<feature type="region of interest" description="Disordered" evidence="1">
    <location>
        <begin position="234"/>
        <end position="260"/>
    </location>
</feature>
<dbReference type="Proteomes" id="UP000649739">
    <property type="component" value="Unassembled WGS sequence"/>
</dbReference>
<keyword evidence="2" id="KW-0812">Transmembrane</keyword>
<keyword evidence="2" id="KW-0472">Membrane</keyword>
<dbReference type="InterPro" id="IPR009339">
    <property type="entry name" value="DUF998"/>
</dbReference>
<comment type="caution">
    <text evidence="3">The sequence shown here is derived from an EMBL/GenBank/DDBJ whole genome shotgun (WGS) entry which is preliminary data.</text>
</comment>
<feature type="transmembrane region" description="Helical" evidence="2">
    <location>
        <begin position="21"/>
        <end position="40"/>
    </location>
</feature>
<feature type="transmembrane region" description="Helical" evidence="2">
    <location>
        <begin position="210"/>
        <end position="228"/>
    </location>
</feature>
<evidence type="ECO:0000256" key="2">
    <source>
        <dbReference type="SAM" id="Phobius"/>
    </source>
</evidence>
<evidence type="ECO:0000256" key="1">
    <source>
        <dbReference type="SAM" id="MobiDB-lite"/>
    </source>
</evidence>
<evidence type="ECO:0000313" key="4">
    <source>
        <dbReference type="Proteomes" id="UP000649739"/>
    </source>
</evidence>
<feature type="compositionally biased region" description="Gly residues" evidence="1">
    <location>
        <begin position="239"/>
        <end position="249"/>
    </location>
</feature>
<dbReference type="Pfam" id="PF06197">
    <property type="entry name" value="DUF998"/>
    <property type="match status" value="1"/>
</dbReference>
<name>A0A8J3FCI3_9ACTN</name>
<feature type="compositionally biased region" description="Low complexity" evidence="1">
    <location>
        <begin position="250"/>
        <end position="260"/>
    </location>
</feature>
<proteinExistence type="predicted"/>